<comment type="subcellular location">
    <subcellularLocation>
        <location evidence="1 7">Cell membrane</location>
        <topology evidence="1 7">Multi-pass membrane protein</topology>
    </subcellularLocation>
</comment>
<feature type="compositionally biased region" description="Low complexity" evidence="8">
    <location>
        <begin position="11"/>
        <end position="30"/>
    </location>
</feature>
<evidence type="ECO:0000313" key="10">
    <source>
        <dbReference type="EMBL" id="MDM7854435.1"/>
    </source>
</evidence>
<reference evidence="10 11" key="1">
    <citation type="submission" date="2023-06" db="EMBL/GenBank/DDBJ databases">
        <title>Cellulomonas sp. MW4 Whole genome sequence.</title>
        <authorList>
            <person name="Park S."/>
        </authorList>
    </citation>
    <scope>NUCLEOTIDE SEQUENCE [LARGE SCALE GENOMIC DNA]</scope>
    <source>
        <strain evidence="10 11">MW4</strain>
    </source>
</reference>
<dbReference type="InterPro" id="IPR000515">
    <property type="entry name" value="MetI-like"/>
</dbReference>
<dbReference type="Gene3D" id="1.10.3720.10">
    <property type="entry name" value="MetI-like"/>
    <property type="match status" value="1"/>
</dbReference>
<dbReference type="Proteomes" id="UP001529338">
    <property type="component" value="Unassembled WGS sequence"/>
</dbReference>
<feature type="transmembrane region" description="Helical" evidence="7">
    <location>
        <begin position="169"/>
        <end position="187"/>
    </location>
</feature>
<keyword evidence="4 7" id="KW-0812">Transmembrane</keyword>
<feature type="domain" description="ABC transmembrane type-1" evidence="9">
    <location>
        <begin position="105"/>
        <end position="319"/>
    </location>
</feature>
<feature type="transmembrane region" description="Helical" evidence="7">
    <location>
        <begin position="301"/>
        <end position="322"/>
    </location>
</feature>
<evidence type="ECO:0000313" key="11">
    <source>
        <dbReference type="Proteomes" id="UP001529338"/>
    </source>
</evidence>
<evidence type="ECO:0000256" key="2">
    <source>
        <dbReference type="ARBA" id="ARBA00022448"/>
    </source>
</evidence>
<dbReference type="PANTHER" id="PTHR43005:SF1">
    <property type="entry name" value="SPERMIDINE_PUTRESCINE TRANSPORT SYSTEM PERMEASE PROTEIN"/>
    <property type="match status" value="1"/>
</dbReference>
<feature type="transmembrane region" description="Helical" evidence="7">
    <location>
        <begin position="142"/>
        <end position="163"/>
    </location>
</feature>
<evidence type="ECO:0000256" key="7">
    <source>
        <dbReference type="RuleBase" id="RU363032"/>
    </source>
</evidence>
<dbReference type="EMBL" id="JAUCGQ010000001">
    <property type="protein sequence ID" value="MDM7854435.1"/>
    <property type="molecule type" value="Genomic_DNA"/>
</dbReference>
<evidence type="ECO:0000256" key="4">
    <source>
        <dbReference type="ARBA" id="ARBA00022692"/>
    </source>
</evidence>
<gene>
    <name evidence="10" type="ORF">QRT04_05780</name>
</gene>
<keyword evidence="2 7" id="KW-0813">Transport</keyword>
<dbReference type="Pfam" id="PF00528">
    <property type="entry name" value="BPD_transp_1"/>
    <property type="match status" value="1"/>
</dbReference>
<evidence type="ECO:0000256" key="1">
    <source>
        <dbReference type="ARBA" id="ARBA00004651"/>
    </source>
</evidence>
<dbReference type="PANTHER" id="PTHR43005">
    <property type="entry name" value="BLR7065 PROTEIN"/>
    <property type="match status" value="1"/>
</dbReference>
<dbReference type="InterPro" id="IPR035906">
    <property type="entry name" value="MetI-like_sf"/>
</dbReference>
<sequence>MTSVGTPTSGPVPAAAPHAAAAGPSRLTTPPRRRGRVRPTTWAGLAFAAPLLAYLAVFYAYPLWTNVSMSLHRFTRATFVTGKAPYAGLDIYREVISSPQFWPTVRQTAIFVVVSLVFQYAIGLALAEFFRRAFPLSTVLRGLFLVPWLLPIIVSATTWQWMMDADSGIINRFLGVVGIDPVWWLNADHALMSVTIANIWLGIPFNLVVLYSGLQNIPGELYEAASLDGAGAWKQFWTITFPLLRPVTAITLLLGFVYTLKVVDIIWIMTFGTGTSQTLATWAYAMAFGKGSSAVIKYSEASVVGTILLLVALLMGFVYLFVQRRQED</sequence>
<feature type="transmembrane region" description="Helical" evidence="7">
    <location>
        <begin position="199"/>
        <end position="217"/>
    </location>
</feature>
<dbReference type="CDD" id="cd06261">
    <property type="entry name" value="TM_PBP2"/>
    <property type="match status" value="1"/>
</dbReference>
<keyword evidence="3" id="KW-1003">Cell membrane</keyword>
<feature type="region of interest" description="Disordered" evidence="8">
    <location>
        <begin position="1"/>
        <end position="36"/>
    </location>
</feature>
<evidence type="ECO:0000256" key="8">
    <source>
        <dbReference type="SAM" id="MobiDB-lite"/>
    </source>
</evidence>
<evidence type="ECO:0000256" key="3">
    <source>
        <dbReference type="ARBA" id="ARBA00022475"/>
    </source>
</evidence>
<evidence type="ECO:0000256" key="6">
    <source>
        <dbReference type="ARBA" id="ARBA00023136"/>
    </source>
</evidence>
<dbReference type="SUPFAM" id="SSF161098">
    <property type="entry name" value="MetI-like"/>
    <property type="match status" value="1"/>
</dbReference>
<organism evidence="10 11">
    <name type="scientific">Cellulomonas alba</name>
    <dbReference type="NCBI Taxonomy" id="3053467"/>
    <lineage>
        <taxon>Bacteria</taxon>
        <taxon>Bacillati</taxon>
        <taxon>Actinomycetota</taxon>
        <taxon>Actinomycetes</taxon>
        <taxon>Micrococcales</taxon>
        <taxon>Cellulomonadaceae</taxon>
        <taxon>Cellulomonas</taxon>
    </lineage>
</organism>
<feature type="transmembrane region" description="Helical" evidence="7">
    <location>
        <begin position="109"/>
        <end position="130"/>
    </location>
</feature>
<feature type="transmembrane region" description="Helical" evidence="7">
    <location>
        <begin position="42"/>
        <end position="61"/>
    </location>
</feature>
<keyword evidence="11" id="KW-1185">Reference proteome</keyword>
<keyword evidence="6 7" id="KW-0472">Membrane</keyword>
<proteinExistence type="inferred from homology"/>
<evidence type="ECO:0000259" key="9">
    <source>
        <dbReference type="PROSITE" id="PS50928"/>
    </source>
</evidence>
<dbReference type="RefSeq" id="WP_289454186.1">
    <property type="nucleotide sequence ID" value="NZ_JAUCGQ010000001.1"/>
</dbReference>
<evidence type="ECO:0000256" key="5">
    <source>
        <dbReference type="ARBA" id="ARBA00022989"/>
    </source>
</evidence>
<feature type="transmembrane region" description="Helical" evidence="7">
    <location>
        <begin position="237"/>
        <end position="258"/>
    </location>
</feature>
<comment type="similarity">
    <text evidence="7">Belongs to the binding-protein-dependent transport system permease family.</text>
</comment>
<protein>
    <submittedName>
        <fullName evidence="10">Sugar ABC transporter permease</fullName>
    </submittedName>
</protein>
<keyword evidence="5 7" id="KW-1133">Transmembrane helix</keyword>
<name>A0ABT7SE27_9CELL</name>
<accession>A0ABT7SE27</accession>
<feature type="transmembrane region" description="Helical" evidence="7">
    <location>
        <begin position="265"/>
        <end position="289"/>
    </location>
</feature>
<dbReference type="PROSITE" id="PS50928">
    <property type="entry name" value="ABC_TM1"/>
    <property type="match status" value="1"/>
</dbReference>
<comment type="caution">
    <text evidence="10">The sequence shown here is derived from an EMBL/GenBank/DDBJ whole genome shotgun (WGS) entry which is preliminary data.</text>
</comment>